<dbReference type="Proteomes" id="UP000692954">
    <property type="component" value="Unassembled WGS sequence"/>
</dbReference>
<dbReference type="EMBL" id="CAJJDN010000022">
    <property type="protein sequence ID" value="CAD8067194.1"/>
    <property type="molecule type" value="Genomic_DNA"/>
</dbReference>
<feature type="domain" description="RING-type" evidence="5">
    <location>
        <begin position="60"/>
        <end position="97"/>
    </location>
</feature>
<gene>
    <name evidence="6" type="ORF">PSON_ATCC_30995.1.T0220323</name>
</gene>
<evidence type="ECO:0000256" key="3">
    <source>
        <dbReference type="ARBA" id="ARBA00022833"/>
    </source>
</evidence>
<dbReference type="GO" id="GO:0061630">
    <property type="term" value="F:ubiquitin protein ligase activity"/>
    <property type="evidence" value="ECO:0007669"/>
    <property type="project" value="InterPro"/>
</dbReference>
<keyword evidence="2 4" id="KW-0863">Zinc-finger</keyword>
<sequence length="289" mass="34314">MSLNQEYQKELKLAKFADEQLLKTKFITKLRKPSMKHDHDSMIQNIFKLDGQFIEKNLKCRLCQDYFQKFTITFCGHSFCYLCLFEHLLKSHKCPCCFTKIKGLQFVYCKTIDGFIQSQVIVSSQKHIDNYHSRKNVLKEWKAKKKIKNFNIGDSLDVLDSEHIWCVGKILKIKQKKRNQILIHYQGQNKIYDEYISINSPRLSTLGLFTNRKDILLYQPSLNEELLQIYLRYLEQLQNNETSFIDYLISQRQNQNQNLIFAFQSNGRNTISNLFSLIIYNNQTINDSF</sequence>
<evidence type="ECO:0000313" key="6">
    <source>
        <dbReference type="EMBL" id="CAD8067194.1"/>
    </source>
</evidence>
<protein>
    <recommendedName>
        <fullName evidence="5">RING-type domain-containing protein</fullName>
    </recommendedName>
</protein>
<dbReference type="CDD" id="cd20104">
    <property type="entry name" value="MBT_PHF20L1-like"/>
    <property type="match status" value="1"/>
</dbReference>
<dbReference type="InterPro" id="IPR001841">
    <property type="entry name" value="Znf_RING"/>
</dbReference>
<dbReference type="GO" id="GO:0008270">
    <property type="term" value="F:zinc ion binding"/>
    <property type="evidence" value="ECO:0007669"/>
    <property type="project" value="UniProtKB-KW"/>
</dbReference>
<dbReference type="AlphaFoldDB" id="A0A8S1LX24"/>
<reference evidence="6" key="1">
    <citation type="submission" date="2021-01" db="EMBL/GenBank/DDBJ databases">
        <authorList>
            <consortium name="Genoscope - CEA"/>
            <person name="William W."/>
        </authorList>
    </citation>
    <scope>NUCLEOTIDE SEQUENCE</scope>
</reference>
<keyword evidence="3" id="KW-0862">Zinc</keyword>
<evidence type="ECO:0000256" key="2">
    <source>
        <dbReference type="ARBA" id="ARBA00022771"/>
    </source>
</evidence>
<dbReference type="PROSITE" id="PS50089">
    <property type="entry name" value="ZF_RING_2"/>
    <property type="match status" value="1"/>
</dbReference>
<accession>A0A8S1LX24</accession>
<name>A0A8S1LX24_9CILI</name>
<comment type="caution">
    <text evidence="6">The sequence shown here is derived from an EMBL/GenBank/DDBJ whole genome shotgun (WGS) entry which is preliminary data.</text>
</comment>
<dbReference type="OrthoDB" id="161570at2759"/>
<dbReference type="InterPro" id="IPR042755">
    <property type="entry name" value="COP1"/>
</dbReference>
<dbReference type="Pfam" id="PF13923">
    <property type="entry name" value="zf-C3HC4_2"/>
    <property type="match status" value="1"/>
</dbReference>
<proteinExistence type="predicted"/>
<dbReference type="InterPro" id="IPR017907">
    <property type="entry name" value="Znf_RING_CS"/>
</dbReference>
<dbReference type="PANTHER" id="PTHR44080:SF6">
    <property type="entry name" value="CHROMOSOME UNDETERMINED SCAFFOLD_30, WHOLE GENOME SHOTGUN SEQUENCE"/>
    <property type="match status" value="1"/>
</dbReference>
<organism evidence="6 7">
    <name type="scientific">Paramecium sonneborni</name>
    <dbReference type="NCBI Taxonomy" id="65129"/>
    <lineage>
        <taxon>Eukaryota</taxon>
        <taxon>Sar</taxon>
        <taxon>Alveolata</taxon>
        <taxon>Ciliophora</taxon>
        <taxon>Intramacronucleata</taxon>
        <taxon>Oligohymenophorea</taxon>
        <taxon>Peniculida</taxon>
        <taxon>Parameciidae</taxon>
        <taxon>Paramecium</taxon>
    </lineage>
</organism>
<keyword evidence="1" id="KW-0479">Metal-binding</keyword>
<dbReference type="PROSITE" id="PS00518">
    <property type="entry name" value="ZF_RING_1"/>
    <property type="match status" value="1"/>
</dbReference>
<keyword evidence="7" id="KW-1185">Reference proteome</keyword>
<evidence type="ECO:0000313" key="7">
    <source>
        <dbReference type="Proteomes" id="UP000692954"/>
    </source>
</evidence>
<dbReference type="PANTHER" id="PTHR44080">
    <property type="entry name" value="E3 UBIQUITIN-PROTEIN LIGASE COP1"/>
    <property type="match status" value="1"/>
</dbReference>
<evidence type="ECO:0000256" key="4">
    <source>
        <dbReference type="PROSITE-ProRule" id="PRU00175"/>
    </source>
</evidence>
<evidence type="ECO:0000256" key="1">
    <source>
        <dbReference type="ARBA" id="ARBA00022723"/>
    </source>
</evidence>
<evidence type="ECO:0000259" key="5">
    <source>
        <dbReference type="PROSITE" id="PS50089"/>
    </source>
</evidence>